<dbReference type="AlphaFoldDB" id="A0AA94EF13"/>
<sequence length="181" mass="21118">MNKPSSNNKPSFEQWLTDAGEQYRSAENMPEWDREAIFRAHYRPTGKLSWWSQPMAFASFALSCLAVSLVVVQSYRADIDAQVDARVAEIVEQKLSVFEEQQKMRLAQQSKDLRNDFREQLSTSTTQLATYILATNRQERQADMENLVEYVNDTREEDITFYAQQLRRVGMQNHPPMLENE</sequence>
<proteinExistence type="predicted"/>
<dbReference type="Proteomes" id="UP000286680">
    <property type="component" value="Unassembled WGS sequence"/>
</dbReference>
<keyword evidence="1" id="KW-0812">Transmembrane</keyword>
<organism evidence="2 3">
    <name type="scientific">Idiomarina aquatica</name>
    <dbReference type="NCBI Taxonomy" id="1327752"/>
    <lineage>
        <taxon>Bacteria</taxon>
        <taxon>Pseudomonadati</taxon>
        <taxon>Pseudomonadota</taxon>
        <taxon>Gammaproteobacteria</taxon>
        <taxon>Alteromonadales</taxon>
        <taxon>Idiomarinaceae</taxon>
        <taxon>Idiomarina</taxon>
    </lineage>
</organism>
<name>A0AA94EF13_9GAMM</name>
<gene>
    <name evidence="2" type="ORF">CWE23_09920</name>
</gene>
<dbReference type="EMBL" id="PIPS01000003">
    <property type="protein sequence ID" value="RUO42412.1"/>
    <property type="molecule type" value="Genomic_DNA"/>
</dbReference>
<evidence type="ECO:0000313" key="2">
    <source>
        <dbReference type="EMBL" id="RUO42412.1"/>
    </source>
</evidence>
<keyword evidence="1" id="KW-0472">Membrane</keyword>
<evidence type="ECO:0000313" key="3">
    <source>
        <dbReference type="Proteomes" id="UP000286680"/>
    </source>
</evidence>
<protein>
    <submittedName>
        <fullName evidence="2">Uncharacterized protein</fullName>
    </submittedName>
</protein>
<accession>A0AA94EF13</accession>
<feature type="transmembrane region" description="Helical" evidence="1">
    <location>
        <begin position="51"/>
        <end position="72"/>
    </location>
</feature>
<comment type="caution">
    <text evidence="2">The sequence shown here is derived from an EMBL/GenBank/DDBJ whole genome shotgun (WGS) entry which is preliminary data.</text>
</comment>
<dbReference type="RefSeq" id="WP_105307272.1">
    <property type="nucleotide sequence ID" value="NZ_PIPS01000003.1"/>
</dbReference>
<reference evidence="3" key="1">
    <citation type="journal article" date="2018" name="Front. Microbiol.">
        <title>Genome-Based Analysis Reveals the Taxonomy and Diversity of the Family Idiomarinaceae.</title>
        <authorList>
            <person name="Liu Y."/>
            <person name="Lai Q."/>
            <person name="Shao Z."/>
        </authorList>
    </citation>
    <scope>NUCLEOTIDE SEQUENCE [LARGE SCALE GENOMIC DNA]</scope>
    <source>
        <strain evidence="3">SN-14</strain>
    </source>
</reference>
<keyword evidence="1" id="KW-1133">Transmembrane helix</keyword>
<evidence type="ECO:0000256" key="1">
    <source>
        <dbReference type="SAM" id="Phobius"/>
    </source>
</evidence>
<keyword evidence="3" id="KW-1185">Reference proteome</keyword>